<dbReference type="AlphaFoldDB" id="A0A3A8NMT2"/>
<dbReference type="Proteomes" id="UP000273405">
    <property type="component" value="Unassembled WGS sequence"/>
</dbReference>
<organism evidence="1 2">
    <name type="scientific">Corallococcus sicarius</name>
    <dbReference type="NCBI Taxonomy" id="2316726"/>
    <lineage>
        <taxon>Bacteria</taxon>
        <taxon>Pseudomonadati</taxon>
        <taxon>Myxococcota</taxon>
        <taxon>Myxococcia</taxon>
        <taxon>Myxococcales</taxon>
        <taxon>Cystobacterineae</taxon>
        <taxon>Myxococcaceae</taxon>
        <taxon>Corallococcus</taxon>
    </lineage>
</organism>
<dbReference type="EMBL" id="RAWG01000037">
    <property type="protein sequence ID" value="RKH45323.1"/>
    <property type="molecule type" value="Genomic_DNA"/>
</dbReference>
<name>A0A3A8NMT2_9BACT</name>
<reference evidence="2" key="1">
    <citation type="submission" date="2018-09" db="EMBL/GenBank/DDBJ databases">
        <authorList>
            <person name="Livingstone P.G."/>
            <person name="Whitworth D.E."/>
        </authorList>
    </citation>
    <scope>NUCLEOTIDE SEQUENCE [LARGE SCALE GENOMIC DNA]</scope>
    <source>
        <strain evidence="2">CA040B</strain>
    </source>
</reference>
<sequence length="226" mass="25269">MGDAMGFLGVSVHDAEVTGVRMNREKELLQLELVLHTLETVWVEFHGTEEWWLSPLVTQNVLFDIREWRAGMNGTAKYCADMELDPSWTKRVLAGELTLYELDPSVGLRGFVVARTATVKRTVRDSDGGSVQGVCAELEHVLREGWSRRIENGSILVVGPDSPDFISEVWRIARFIAYDAYVGIERLDAPDRAYRLTSRSGTGLEFQVTFRADGRTLDESSSGSTP</sequence>
<protein>
    <submittedName>
        <fullName evidence="1">Uncharacterized protein</fullName>
    </submittedName>
</protein>
<gene>
    <name evidence="1" type="ORF">D7X12_08285</name>
</gene>
<evidence type="ECO:0000313" key="2">
    <source>
        <dbReference type="Proteomes" id="UP000273405"/>
    </source>
</evidence>
<keyword evidence="2" id="KW-1185">Reference proteome</keyword>
<evidence type="ECO:0000313" key="1">
    <source>
        <dbReference type="EMBL" id="RKH45323.1"/>
    </source>
</evidence>
<accession>A0A3A8NMT2</accession>
<proteinExistence type="predicted"/>
<comment type="caution">
    <text evidence="1">The sequence shown here is derived from an EMBL/GenBank/DDBJ whole genome shotgun (WGS) entry which is preliminary data.</text>
</comment>